<dbReference type="HOGENOM" id="CLU_188562_1_2_1"/>
<dbReference type="PANTHER" id="PTHR34561">
    <property type="entry name" value="NADH DEHYDROGENASE [UBIQUINONE] 1 ALPHA SUBCOMPLEX ASSEMBLY FACTOR 8"/>
    <property type="match status" value="1"/>
</dbReference>
<reference evidence="1 2" key="1">
    <citation type="journal article" date="2012" name="Eukaryot. Cell">
        <title>Draft genome sequence of CBS 2479, the standard type strain of Trichosporon asahii.</title>
        <authorList>
            <person name="Yang R.Y."/>
            <person name="Li H.T."/>
            <person name="Zhu H."/>
            <person name="Zhou G.P."/>
            <person name="Wang M."/>
            <person name="Wang L."/>
        </authorList>
    </citation>
    <scope>NUCLEOTIDE SEQUENCE [LARGE SCALE GENOMIC DNA]</scope>
    <source>
        <strain evidence="2">ATCC 90039 / CBS 2479 / JCM 2466 / KCTC 7840 / NCYC 2677 / UAMH 7654</strain>
    </source>
</reference>
<comment type="caution">
    <text evidence="1">The sequence shown here is derived from an EMBL/GenBank/DDBJ whole genome shotgun (WGS) entry which is preliminary data.</text>
</comment>
<dbReference type="KEGG" id="tasa:A1Q1_06413"/>
<dbReference type="VEuPathDB" id="FungiDB:A1Q1_06413"/>
<evidence type="ECO:0000313" key="2">
    <source>
        <dbReference type="Proteomes" id="UP000002748"/>
    </source>
</evidence>
<dbReference type="GO" id="GO:0005739">
    <property type="term" value="C:mitochondrion"/>
    <property type="evidence" value="ECO:0007669"/>
    <property type="project" value="InterPro"/>
</dbReference>
<dbReference type="GeneID" id="25989925"/>
<dbReference type="OrthoDB" id="3821113at2759"/>
<protein>
    <recommendedName>
        <fullName evidence="3">IMS import disulfide relay-system CHCH-CHCH-like Cx9C domain-containing protein</fullName>
    </recommendedName>
</protein>
<dbReference type="RefSeq" id="XP_014177002.1">
    <property type="nucleotide sequence ID" value="XM_014321527.1"/>
</dbReference>
<sequence>MAPRFQDKQPLKTLAKATKSCAKESLAYGQCIGKQYQDVRKDMCAPEFAQFKNCVQKAFGRKW</sequence>
<dbReference type="PANTHER" id="PTHR34561:SF1">
    <property type="entry name" value="NADH DEHYDROGENASE [UBIQUINONE] 1 ALPHA SUBCOMPLEX ASSEMBLY FACTOR 8"/>
    <property type="match status" value="1"/>
</dbReference>
<evidence type="ECO:0008006" key="3">
    <source>
        <dbReference type="Google" id="ProtNLM"/>
    </source>
</evidence>
<dbReference type="AlphaFoldDB" id="J5SDX8"/>
<evidence type="ECO:0000313" key="1">
    <source>
        <dbReference type="EMBL" id="EJT45181.1"/>
    </source>
</evidence>
<dbReference type="InterPro" id="IPR034595">
    <property type="entry name" value="NDUFAF8"/>
</dbReference>
<accession>J5SDX8</accession>
<proteinExistence type="predicted"/>
<gene>
    <name evidence="1" type="ORF">A1Q1_06413</name>
</gene>
<name>J5SDX8_TRIAS</name>
<organism evidence="1 2">
    <name type="scientific">Trichosporon asahii var. asahii (strain ATCC 90039 / CBS 2479 / JCM 2466 / KCTC 7840 / NBRC 103889/ NCYC 2677 / UAMH 7654)</name>
    <name type="common">Yeast</name>
    <dbReference type="NCBI Taxonomy" id="1186058"/>
    <lineage>
        <taxon>Eukaryota</taxon>
        <taxon>Fungi</taxon>
        <taxon>Dikarya</taxon>
        <taxon>Basidiomycota</taxon>
        <taxon>Agaricomycotina</taxon>
        <taxon>Tremellomycetes</taxon>
        <taxon>Trichosporonales</taxon>
        <taxon>Trichosporonaceae</taxon>
        <taxon>Trichosporon</taxon>
    </lineage>
</organism>
<dbReference type="Proteomes" id="UP000002748">
    <property type="component" value="Unassembled WGS sequence"/>
</dbReference>
<dbReference type="GO" id="GO:0032981">
    <property type="term" value="P:mitochondrial respiratory chain complex I assembly"/>
    <property type="evidence" value="ECO:0007669"/>
    <property type="project" value="InterPro"/>
</dbReference>
<dbReference type="EMBL" id="ALBS01000332">
    <property type="protein sequence ID" value="EJT45181.1"/>
    <property type="molecule type" value="Genomic_DNA"/>
</dbReference>